<gene>
    <name evidence="1" type="ORF">GCK72_026260</name>
</gene>
<dbReference type="EMBL" id="WUAV01000006">
    <property type="protein sequence ID" value="KAF1749791.1"/>
    <property type="molecule type" value="Genomic_DNA"/>
</dbReference>
<dbReference type="Proteomes" id="UP000483820">
    <property type="component" value="Chromosome X"/>
</dbReference>
<evidence type="ECO:0000313" key="2">
    <source>
        <dbReference type="Proteomes" id="UP000483820"/>
    </source>
</evidence>
<dbReference type="KEGG" id="crq:GCK72_026260"/>
<organism evidence="1 2">
    <name type="scientific">Caenorhabditis remanei</name>
    <name type="common">Caenorhabditis vulgaris</name>
    <dbReference type="NCBI Taxonomy" id="31234"/>
    <lineage>
        <taxon>Eukaryota</taxon>
        <taxon>Metazoa</taxon>
        <taxon>Ecdysozoa</taxon>
        <taxon>Nematoda</taxon>
        <taxon>Chromadorea</taxon>
        <taxon>Rhabditida</taxon>
        <taxon>Rhabditina</taxon>
        <taxon>Rhabditomorpha</taxon>
        <taxon>Rhabditoidea</taxon>
        <taxon>Rhabditidae</taxon>
        <taxon>Peloderinae</taxon>
        <taxon>Caenorhabditis</taxon>
    </lineage>
</organism>
<sequence length="115" mass="12925">MTTVHKLADTITCYCCDATFARKSIFDNHCKEVRNKAKMKHAMPIAKSIRYRDPVLVIYSNDKIIPRSALPILAEAAVDIINAVGLDKLGIRVKKQNLDRGPMSEKREDGITIKL</sequence>
<name>A0A6A5G4Y1_CAERE</name>
<accession>A0A6A5G4Y1</accession>
<evidence type="ECO:0000313" key="1">
    <source>
        <dbReference type="EMBL" id="KAF1749791.1"/>
    </source>
</evidence>
<protein>
    <submittedName>
        <fullName evidence="1">Uncharacterized protein</fullName>
    </submittedName>
</protein>
<proteinExistence type="predicted"/>
<dbReference type="CTD" id="78778106"/>
<comment type="caution">
    <text evidence="1">The sequence shown here is derived from an EMBL/GenBank/DDBJ whole genome shotgun (WGS) entry which is preliminary data.</text>
</comment>
<dbReference type="RefSeq" id="XP_053580347.1">
    <property type="nucleotide sequence ID" value="XM_053736781.1"/>
</dbReference>
<dbReference type="GeneID" id="78778106"/>
<reference evidence="1 2" key="1">
    <citation type="submission" date="2019-12" db="EMBL/GenBank/DDBJ databases">
        <title>Chromosome-level assembly of the Caenorhabditis remanei genome.</title>
        <authorList>
            <person name="Teterina A.A."/>
            <person name="Willis J.H."/>
            <person name="Phillips P.C."/>
        </authorList>
    </citation>
    <scope>NUCLEOTIDE SEQUENCE [LARGE SCALE GENOMIC DNA]</scope>
    <source>
        <strain evidence="1 2">PX506</strain>
        <tissue evidence="1">Whole organism</tissue>
    </source>
</reference>
<dbReference type="AlphaFoldDB" id="A0A6A5G4Y1"/>